<dbReference type="Pfam" id="PF00892">
    <property type="entry name" value="EamA"/>
    <property type="match status" value="1"/>
</dbReference>
<keyword evidence="4 6" id="KW-1133">Transmembrane helix</keyword>
<accession>A0A2G2Z901</accession>
<feature type="transmembrane region" description="Helical" evidence="6">
    <location>
        <begin position="75"/>
        <end position="98"/>
    </location>
</feature>
<sequence length="262" mass="29941">MSWLLEFVKEGQQYLGATLLHFGYAESAIIAKFALNHKISHFTFAVYRKAFVTIFFAPFALLLERKIRPKMTLSIFLKIMLLGLLSFLQACHRLELYYTGLRYTTATLATVMCNVLPALTFLLAWILRFVISHLFSNLFIDMHAKIVGTSGTFCAAMIMTMIGGLTIGLSWTRHHINIPSSPSTSSFSTHELQPIKGAHSSPEVASVGPTFTTFRFLAYSILFQLNDLFNFFSLFSLWHLLTDYIFFYIFWLRLHTIIGKFS</sequence>
<dbReference type="InterPro" id="IPR000620">
    <property type="entry name" value="EamA_dom"/>
</dbReference>
<feature type="transmembrane region" description="Helical" evidence="6">
    <location>
        <begin position="228"/>
        <end position="252"/>
    </location>
</feature>
<evidence type="ECO:0000256" key="6">
    <source>
        <dbReference type="RuleBase" id="RU363077"/>
    </source>
</evidence>
<keyword evidence="3 6" id="KW-0812">Transmembrane</keyword>
<organism evidence="8 9">
    <name type="scientific">Capsicum annuum</name>
    <name type="common">Capsicum pepper</name>
    <dbReference type="NCBI Taxonomy" id="4072"/>
    <lineage>
        <taxon>Eukaryota</taxon>
        <taxon>Viridiplantae</taxon>
        <taxon>Streptophyta</taxon>
        <taxon>Embryophyta</taxon>
        <taxon>Tracheophyta</taxon>
        <taxon>Spermatophyta</taxon>
        <taxon>Magnoliopsida</taxon>
        <taxon>eudicotyledons</taxon>
        <taxon>Gunneridae</taxon>
        <taxon>Pentapetalae</taxon>
        <taxon>asterids</taxon>
        <taxon>lamiids</taxon>
        <taxon>Solanales</taxon>
        <taxon>Solanaceae</taxon>
        <taxon>Solanoideae</taxon>
        <taxon>Capsiceae</taxon>
        <taxon>Capsicum</taxon>
    </lineage>
</organism>
<comment type="caution">
    <text evidence="8">The sequence shown here is derived from an EMBL/GenBank/DDBJ whole genome shotgun (WGS) entry which is preliminary data.</text>
</comment>
<keyword evidence="9" id="KW-1185">Reference proteome</keyword>
<evidence type="ECO:0000313" key="9">
    <source>
        <dbReference type="Proteomes" id="UP000222542"/>
    </source>
</evidence>
<dbReference type="AlphaFoldDB" id="A0A2G2Z901"/>
<evidence type="ECO:0000256" key="3">
    <source>
        <dbReference type="ARBA" id="ARBA00022692"/>
    </source>
</evidence>
<dbReference type="InterPro" id="IPR030184">
    <property type="entry name" value="WAT1-related"/>
</dbReference>
<dbReference type="GO" id="GO:0005886">
    <property type="term" value="C:plasma membrane"/>
    <property type="evidence" value="ECO:0000318"/>
    <property type="project" value="GO_Central"/>
</dbReference>
<keyword evidence="5 6" id="KW-0472">Membrane</keyword>
<dbReference type="STRING" id="4072.A0A2G2Z901"/>
<evidence type="ECO:0000256" key="4">
    <source>
        <dbReference type="ARBA" id="ARBA00022989"/>
    </source>
</evidence>
<evidence type="ECO:0000259" key="7">
    <source>
        <dbReference type="Pfam" id="PF00892"/>
    </source>
</evidence>
<dbReference type="Proteomes" id="UP000222542">
    <property type="component" value="Unassembled WGS sequence"/>
</dbReference>
<proteinExistence type="inferred from homology"/>
<feature type="transmembrane region" description="Helical" evidence="6">
    <location>
        <begin position="45"/>
        <end position="63"/>
    </location>
</feature>
<gene>
    <name evidence="8" type="ORF">T459_16433</name>
</gene>
<name>A0A2G2Z901_CAPAN</name>
<comment type="similarity">
    <text evidence="2 6">Belongs to the drug/metabolite transporter (DMT) superfamily. Plant drug/metabolite exporter (P-DME) (TC 2.A.7.4) family.</text>
</comment>
<feature type="transmembrane region" description="Helical" evidence="6">
    <location>
        <begin position="152"/>
        <end position="171"/>
    </location>
</feature>
<evidence type="ECO:0000256" key="5">
    <source>
        <dbReference type="ARBA" id="ARBA00023136"/>
    </source>
</evidence>
<protein>
    <recommendedName>
        <fullName evidence="6">WAT1-related protein</fullName>
    </recommendedName>
</protein>
<reference evidence="8 9" key="1">
    <citation type="journal article" date="2014" name="Nat. Genet.">
        <title>Genome sequence of the hot pepper provides insights into the evolution of pungency in Capsicum species.</title>
        <authorList>
            <person name="Kim S."/>
            <person name="Park M."/>
            <person name="Yeom S.I."/>
            <person name="Kim Y.M."/>
            <person name="Lee J.M."/>
            <person name="Lee H.A."/>
            <person name="Seo E."/>
            <person name="Choi J."/>
            <person name="Cheong K."/>
            <person name="Kim K.T."/>
            <person name="Jung K."/>
            <person name="Lee G.W."/>
            <person name="Oh S.K."/>
            <person name="Bae C."/>
            <person name="Kim S.B."/>
            <person name="Lee H.Y."/>
            <person name="Kim S.Y."/>
            <person name="Kim M.S."/>
            <person name="Kang B.C."/>
            <person name="Jo Y.D."/>
            <person name="Yang H.B."/>
            <person name="Jeong H.J."/>
            <person name="Kang W.H."/>
            <person name="Kwon J.K."/>
            <person name="Shin C."/>
            <person name="Lim J.Y."/>
            <person name="Park J.H."/>
            <person name="Huh J.H."/>
            <person name="Kim J.S."/>
            <person name="Kim B.D."/>
            <person name="Cohen O."/>
            <person name="Paran I."/>
            <person name="Suh M.C."/>
            <person name="Lee S.B."/>
            <person name="Kim Y.K."/>
            <person name="Shin Y."/>
            <person name="Noh S.J."/>
            <person name="Park J."/>
            <person name="Seo Y.S."/>
            <person name="Kwon S.Y."/>
            <person name="Kim H.A."/>
            <person name="Park J.M."/>
            <person name="Kim H.J."/>
            <person name="Choi S.B."/>
            <person name="Bosland P.W."/>
            <person name="Reeves G."/>
            <person name="Jo S.H."/>
            <person name="Lee B.W."/>
            <person name="Cho H.T."/>
            <person name="Choi H.S."/>
            <person name="Lee M.S."/>
            <person name="Yu Y."/>
            <person name="Do Choi Y."/>
            <person name="Park B.S."/>
            <person name="van Deynze A."/>
            <person name="Ashrafi H."/>
            <person name="Hill T."/>
            <person name="Kim W.T."/>
            <person name="Pai H.S."/>
            <person name="Ahn H.K."/>
            <person name="Yeam I."/>
            <person name="Giovannoni J.J."/>
            <person name="Rose J.K."/>
            <person name="Sorensen I."/>
            <person name="Lee S.J."/>
            <person name="Kim R.W."/>
            <person name="Choi I.Y."/>
            <person name="Choi B.S."/>
            <person name="Lim J.S."/>
            <person name="Lee Y.H."/>
            <person name="Choi D."/>
        </authorList>
    </citation>
    <scope>NUCLEOTIDE SEQUENCE [LARGE SCALE GENOMIC DNA]</scope>
    <source>
        <strain evidence="9">cv. CM334</strain>
    </source>
</reference>
<evidence type="ECO:0000256" key="1">
    <source>
        <dbReference type="ARBA" id="ARBA00004141"/>
    </source>
</evidence>
<evidence type="ECO:0000313" key="8">
    <source>
        <dbReference type="EMBL" id="PHT78381.1"/>
    </source>
</evidence>
<dbReference type="GO" id="GO:0022857">
    <property type="term" value="F:transmembrane transporter activity"/>
    <property type="evidence" value="ECO:0007669"/>
    <property type="project" value="InterPro"/>
</dbReference>
<dbReference type="EMBL" id="AYRZ02000006">
    <property type="protein sequence ID" value="PHT78381.1"/>
    <property type="molecule type" value="Genomic_DNA"/>
</dbReference>
<feature type="transmembrane region" description="Helical" evidence="6">
    <location>
        <begin position="118"/>
        <end position="140"/>
    </location>
</feature>
<reference evidence="8 9" key="2">
    <citation type="journal article" date="2017" name="Genome Biol.">
        <title>New reference genome sequences of hot pepper reveal the massive evolution of plant disease-resistance genes by retroduplication.</title>
        <authorList>
            <person name="Kim S."/>
            <person name="Park J."/>
            <person name="Yeom S.I."/>
            <person name="Kim Y.M."/>
            <person name="Seo E."/>
            <person name="Kim K.T."/>
            <person name="Kim M.S."/>
            <person name="Lee J.M."/>
            <person name="Cheong K."/>
            <person name="Shin H.S."/>
            <person name="Kim S.B."/>
            <person name="Han K."/>
            <person name="Lee J."/>
            <person name="Park M."/>
            <person name="Lee H.A."/>
            <person name="Lee H.Y."/>
            <person name="Lee Y."/>
            <person name="Oh S."/>
            <person name="Lee J.H."/>
            <person name="Choi E."/>
            <person name="Choi E."/>
            <person name="Lee S.E."/>
            <person name="Jeon J."/>
            <person name="Kim H."/>
            <person name="Choi G."/>
            <person name="Song H."/>
            <person name="Lee J."/>
            <person name="Lee S.C."/>
            <person name="Kwon J.K."/>
            <person name="Lee H.Y."/>
            <person name="Koo N."/>
            <person name="Hong Y."/>
            <person name="Kim R.W."/>
            <person name="Kang W.H."/>
            <person name="Huh J.H."/>
            <person name="Kang B.C."/>
            <person name="Yang T.J."/>
            <person name="Lee Y.H."/>
            <person name="Bennetzen J.L."/>
            <person name="Choi D."/>
        </authorList>
    </citation>
    <scope>NUCLEOTIDE SEQUENCE [LARGE SCALE GENOMIC DNA]</scope>
    <source>
        <strain evidence="9">cv. CM334</strain>
    </source>
</reference>
<evidence type="ECO:0000256" key="2">
    <source>
        <dbReference type="ARBA" id="ARBA00007635"/>
    </source>
</evidence>
<dbReference type="Gramene" id="PHT78381">
    <property type="protein sequence ID" value="PHT78381"/>
    <property type="gene ID" value="T459_16433"/>
</dbReference>
<dbReference type="PANTHER" id="PTHR31218">
    <property type="entry name" value="WAT1-RELATED PROTEIN"/>
    <property type="match status" value="1"/>
</dbReference>
<comment type="subcellular location">
    <subcellularLocation>
        <location evidence="1 6">Membrane</location>
        <topology evidence="1 6">Multi-pass membrane protein</topology>
    </subcellularLocation>
</comment>
<feature type="domain" description="EamA" evidence="7">
    <location>
        <begin position="17"/>
        <end position="127"/>
    </location>
</feature>